<dbReference type="RefSeq" id="WP_121021573.1">
    <property type="nucleotide sequence ID" value="NZ_RCCE01000001.1"/>
</dbReference>
<comment type="caution">
    <text evidence="1">The sequence shown here is derived from an EMBL/GenBank/DDBJ whole genome shotgun (WGS) entry which is preliminary data.</text>
</comment>
<dbReference type="InterPro" id="IPR024079">
    <property type="entry name" value="MetalloPept_cat_dom_sf"/>
</dbReference>
<evidence type="ECO:0000313" key="1">
    <source>
        <dbReference type="EMBL" id="RLJ60418.1"/>
    </source>
</evidence>
<dbReference type="Gene3D" id="3.40.390.10">
    <property type="entry name" value="Collagenase (Catalytic Domain)"/>
    <property type="match status" value="1"/>
</dbReference>
<organism evidence="1 2">
    <name type="scientific">Litoreibacter meonggei</name>
    <dbReference type="NCBI Taxonomy" id="1049199"/>
    <lineage>
        <taxon>Bacteria</taxon>
        <taxon>Pseudomonadati</taxon>
        <taxon>Pseudomonadota</taxon>
        <taxon>Alphaproteobacteria</taxon>
        <taxon>Rhodobacterales</taxon>
        <taxon>Roseobacteraceae</taxon>
        <taxon>Litoreibacter</taxon>
    </lineage>
</organism>
<dbReference type="OrthoDB" id="7822577at2"/>
<protein>
    <submittedName>
        <fullName evidence="1">Uncharacterized protein</fullName>
    </submittedName>
</protein>
<dbReference type="Proteomes" id="UP000269157">
    <property type="component" value="Unassembled WGS sequence"/>
</dbReference>
<proteinExistence type="predicted"/>
<reference evidence="1 2" key="1">
    <citation type="submission" date="2018-10" db="EMBL/GenBank/DDBJ databases">
        <title>Genomic Encyclopedia of Archaeal and Bacterial Type Strains, Phase II (KMG-II): from individual species to whole genera.</title>
        <authorList>
            <person name="Goeker M."/>
        </authorList>
    </citation>
    <scope>NUCLEOTIDE SEQUENCE [LARGE SCALE GENOMIC DNA]</scope>
    <source>
        <strain evidence="1 2">DSM 29466</strain>
    </source>
</reference>
<dbReference type="EMBL" id="RCCE01000001">
    <property type="protein sequence ID" value="RLJ60418.1"/>
    <property type="molecule type" value="Genomic_DNA"/>
</dbReference>
<evidence type="ECO:0000313" key="2">
    <source>
        <dbReference type="Proteomes" id="UP000269157"/>
    </source>
</evidence>
<sequence length="296" mass="30632">MCGCNADDPGEVPGSPPGGTTGGTGLCCACPASDTISQNGNGTYFTTTDYPMPSIVNKCEIDIVRTATDGTVTLTKSFDLSTANLGTALTDTAAKATATSAIASAMSNWTSGASAYKVKIEQPGCDPQELTMVFRSSIVASGGDVAVTVDGSTPPPRPTFVSGGVRMTIFLNGSGSVSWTMTHEVGHTFGLPDEYAEILGVPIVPPPTTPGAPTITPPSVSPTTTYIGAPPQANVTFPLTPRRVSPRRPTKYLFDNPSVMGRDGNTTYPMNLFFWVAIEVKKILAAEGAPSTVTIV</sequence>
<dbReference type="SUPFAM" id="SSF55486">
    <property type="entry name" value="Metalloproteases ('zincins'), catalytic domain"/>
    <property type="match status" value="1"/>
</dbReference>
<name>A0A497X565_9RHOB</name>
<gene>
    <name evidence="1" type="ORF">BCF46_0617</name>
</gene>
<accession>A0A497X565</accession>
<dbReference type="AlphaFoldDB" id="A0A497X565"/>
<keyword evidence="2" id="KW-1185">Reference proteome</keyword>
<dbReference type="GO" id="GO:0008237">
    <property type="term" value="F:metallopeptidase activity"/>
    <property type="evidence" value="ECO:0007669"/>
    <property type="project" value="InterPro"/>
</dbReference>